<gene>
    <name evidence="8" type="ORF">PV07_01587</name>
</gene>
<dbReference type="PROSITE" id="PS50114">
    <property type="entry name" value="GATA_ZN_FINGER_2"/>
    <property type="match status" value="1"/>
</dbReference>
<dbReference type="InterPro" id="IPR013088">
    <property type="entry name" value="Znf_NHR/GATA"/>
</dbReference>
<dbReference type="SMART" id="SM00401">
    <property type="entry name" value="ZnF_GATA"/>
    <property type="match status" value="1"/>
</dbReference>
<dbReference type="SUPFAM" id="SSF57716">
    <property type="entry name" value="Glucocorticoid receptor-like (DNA-binding domain)"/>
    <property type="match status" value="1"/>
</dbReference>
<dbReference type="HOGENOM" id="CLU_024414_2_0_1"/>
<evidence type="ECO:0008006" key="10">
    <source>
        <dbReference type="Google" id="ProtNLM"/>
    </source>
</evidence>
<evidence type="ECO:0000313" key="8">
    <source>
        <dbReference type="EMBL" id="KIW34837.1"/>
    </source>
</evidence>
<dbReference type="VEuPathDB" id="FungiDB:PV07_01587"/>
<feature type="region of interest" description="Disordered" evidence="5">
    <location>
        <begin position="460"/>
        <end position="561"/>
    </location>
</feature>
<dbReference type="InterPro" id="IPR013655">
    <property type="entry name" value="PAS_fold_3"/>
</dbReference>
<dbReference type="GO" id="GO:0006355">
    <property type="term" value="P:regulation of DNA-templated transcription"/>
    <property type="evidence" value="ECO:0007669"/>
    <property type="project" value="InterPro"/>
</dbReference>
<evidence type="ECO:0000256" key="4">
    <source>
        <dbReference type="PROSITE-ProRule" id="PRU00094"/>
    </source>
</evidence>
<dbReference type="InterPro" id="IPR052138">
    <property type="entry name" value="GATA_ZnFinger_Domain"/>
</dbReference>
<sequence>MGTFQPEPTPMMDSFSVQPAMLDASLVGGTDMSVYSDPLSLDMASMQPTPFDPMDSVQSSLMQDGSSKPDTPDSSMPANGIGAGPLPTDFVFQNVHNSSSTLTEFTRRKNWTQRLLEELKDLLYILTPDGRFLYVSPSAKQLTGHDPKDLIGKSISDFIHPDDSSLFIREFNESIATGNSIRFFHRFRSAEDKYQIFECHGHPHLTNEITQLELSGTPVSHTGICRGFFMMARPYPTRTSELLDSFLEHKIENFRLQARIAVLKREEAEDADAQQEHYHKQAAGVTASRASSNSADLPPTSPSTSARPDFPDYGGMPPPAKPTVSNIALTREALDEANAFARPDSIRDKMARYEGSSHVDSIEMLTGLRYREGERSHGISTGGTSPALIRGDAGIHISIDKADARYSYIDKKHKKVKSAEEYVCTDCGTLDSPEWRRGPNGPKTLCNACGLRWAKKEKKKQAATDGMSSTAVGNASPAVSTTKTGEPGAVDAISSMAVGNASPMPRVGRTSETGDVETPFTEVGTRSSAVSTSKFTAKAEEMGGIGRPRSTATGNGGPMVPLSNTMNCETTTTEMAFPNAAENGFAVATTAETVGVDGTLPTSAVKQEFS</sequence>
<dbReference type="GO" id="GO:0008270">
    <property type="term" value="F:zinc ion binding"/>
    <property type="evidence" value="ECO:0007669"/>
    <property type="project" value="UniProtKB-KW"/>
</dbReference>
<dbReference type="Proteomes" id="UP000054466">
    <property type="component" value="Unassembled WGS sequence"/>
</dbReference>
<keyword evidence="1" id="KW-0479">Metal-binding</keyword>
<feature type="domain" description="GATA-type" evidence="7">
    <location>
        <begin position="418"/>
        <end position="451"/>
    </location>
</feature>
<dbReference type="Pfam" id="PF00320">
    <property type="entry name" value="GATA"/>
    <property type="match status" value="1"/>
</dbReference>
<evidence type="ECO:0000259" key="7">
    <source>
        <dbReference type="PROSITE" id="PS50114"/>
    </source>
</evidence>
<dbReference type="AlphaFoldDB" id="A0A0D2BB79"/>
<dbReference type="Gene3D" id="3.30.450.20">
    <property type="entry name" value="PAS domain"/>
    <property type="match status" value="1"/>
</dbReference>
<dbReference type="PANTHER" id="PTHR47255">
    <property type="entry name" value="GATA TRANSCRIPTION FACTOR 22-RELATED"/>
    <property type="match status" value="1"/>
</dbReference>
<name>A0A0D2BB79_9EURO</name>
<keyword evidence="9" id="KW-1185">Reference proteome</keyword>
<dbReference type="RefSeq" id="XP_016255053.1">
    <property type="nucleotide sequence ID" value="XM_016388125.1"/>
</dbReference>
<dbReference type="PROSITE" id="PS00344">
    <property type="entry name" value="GATA_ZN_FINGER_1"/>
    <property type="match status" value="1"/>
</dbReference>
<dbReference type="GeneID" id="27340781"/>
<dbReference type="STRING" id="569365.A0A0D2BB79"/>
<dbReference type="PANTHER" id="PTHR47255:SF4">
    <property type="entry name" value="GATA ZINC FINGER DOMAIN-CONTAINING PROTEIN 12"/>
    <property type="match status" value="1"/>
</dbReference>
<feature type="compositionally biased region" description="Polar residues" evidence="5">
    <location>
        <begin position="524"/>
        <end position="535"/>
    </location>
</feature>
<dbReference type="PROSITE" id="PS50112">
    <property type="entry name" value="PAS"/>
    <property type="match status" value="1"/>
</dbReference>
<evidence type="ECO:0000256" key="5">
    <source>
        <dbReference type="SAM" id="MobiDB-lite"/>
    </source>
</evidence>
<proteinExistence type="predicted"/>
<evidence type="ECO:0000256" key="2">
    <source>
        <dbReference type="ARBA" id="ARBA00022771"/>
    </source>
</evidence>
<dbReference type="CDD" id="cd00130">
    <property type="entry name" value="PAS"/>
    <property type="match status" value="1"/>
</dbReference>
<dbReference type="CDD" id="cd00202">
    <property type="entry name" value="ZnF_GATA"/>
    <property type="match status" value="1"/>
</dbReference>
<feature type="compositionally biased region" description="Polar residues" evidence="5">
    <location>
        <begin position="466"/>
        <end position="484"/>
    </location>
</feature>
<evidence type="ECO:0000313" key="9">
    <source>
        <dbReference type="Proteomes" id="UP000054466"/>
    </source>
</evidence>
<dbReference type="EMBL" id="KN847040">
    <property type="protein sequence ID" value="KIW34837.1"/>
    <property type="molecule type" value="Genomic_DNA"/>
</dbReference>
<protein>
    <recommendedName>
        <fullName evidence="10">White collar 2 protein</fullName>
    </recommendedName>
</protein>
<reference evidence="8 9" key="1">
    <citation type="submission" date="2015-01" db="EMBL/GenBank/DDBJ databases">
        <title>The Genome Sequence of Cladophialophora immunda CBS83496.</title>
        <authorList>
            <consortium name="The Broad Institute Genomics Platform"/>
            <person name="Cuomo C."/>
            <person name="de Hoog S."/>
            <person name="Gorbushina A."/>
            <person name="Stielow B."/>
            <person name="Teixiera M."/>
            <person name="Abouelleil A."/>
            <person name="Chapman S.B."/>
            <person name="Priest M."/>
            <person name="Young S.K."/>
            <person name="Wortman J."/>
            <person name="Nusbaum C."/>
            <person name="Birren B."/>
        </authorList>
    </citation>
    <scope>NUCLEOTIDE SEQUENCE [LARGE SCALE GENOMIC DNA]</scope>
    <source>
        <strain evidence="8 9">CBS 83496</strain>
    </source>
</reference>
<feature type="domain" description="PAS" evidence="6">
    <location>
        <begin position="108"/>
        <end position="178"/>
    </location>
</feature>
<evidence type="ECO:0000256" key="1">
    <source>
        <dbReference type="ARBA" id="ARBA00022723"/>
    </source>
</evidence>
<evidence type="ECO:0000259" key="6">
    <source>
        <dbReference type="PROSITE" id="PS50112"/>
    </source>
</evidence>
<dbReference type="Gene3D" id="3.30.50.10">
    <property type="entry name" value="Erythroid Transcription Factor GATA-1, subunit A"/>
    <property type="match status" value="1"/>
</dbReference>
<dbReference type="OrthoDB" id="2162994at2759"/>
<dbReference type="SUPFAM" id="SSF55785">
    <property type="entry name" value="PYP-like sensor domain (PAS domain)"/>
    <property type="match status" value="1"/>
</dbReference>
<dbReference type="SMART" id="SM00091">
    <property type="entry name" value="PAS"/>
    <property type="match status" value="1"/>
</dbReference>
<feature type="compositionally biased region" description="Polar residues" evidence="5">
    <location>
        <begin position="56"/>
        <end position="77"/>
    </location>
</feature>
<dbReference type="InterPro" id="IPR000679">
    <property type="entry name" value="Znf_GATA"/>
</dbReference>
<evidence type="ECO:0000256" key="3">
    <source>
        <dbReference type="ARBA" id="ARBA00022833"/>
    </source>
</evidence>
<feature type="region of interest" description="Disordered" evidence="5">
    <location>
        <begin position="271"/>
        <end position="322"/>
    </location>
</feature>
<dbReference type="InterPro" id="IPR000014">
    <property type="entry name" value="PAS"/>
</dbReference>
<dbReference type="NCBIfam" id="TIGR00229">
    <property type="entry name" value="sensory_box"/>
    <property type="match status" value="1"/>
</dbReference>
<dbReference type="GO" id="GO:0043565">
    <property type="term" value="F:sequence-specific DNA binding"/>
    <property type="evidence" value="ECO:0007669"/>
    <property type="project" value="InterPro"/>
</dbReference>
<dbReference type="InterPro" id="IPR035965">
    <property type="entry name" value="PAS-like_dom_sf"/>
</dbReference>
<keyword evidence="2 4" id="KW-0863">Zinc-finger</keyword>
<dbReference type="Pfam" id="PF08447">
    <property type="entry name" value="PAS_3"/>
    <property type="match status" value="1"/>
</dbReference>
<feature type="region of interest" description="Disordered" evidence="5">
    <location>
        <begin position="45"/>
        <end position="81"/>
    </location>
</feature>
<keyword evidence="3" id="KW-0862">Zinc</keyword>
<accession>A0A0D2BB79</accession>
<organism evidence="8 9">
    <name type="scientific">Cladophialophora immunda</name>
    <dbReference type="NCBI Taxonomy" id="569365"/>
    <lineage>
        <taxon>Eukaryota</taxon>
        <taxon>Fungi</taxon>
        <taxon>Dikarya</taxon>
        <taxon>Ascomycota</taxon>
        <taxon>Pezizomycotina</taxon>
        <taxon>Eurotiomycetes</taxon>
        <taxon>Chaetothyriomycetidae</taxon>
        <taxon>Chaetothyriales</taxon>
        <taxon>Herpotrichiellaceae</taxon>
        <taxon>Cladophialophora</taxon>
    </lineage>
</organism>